<keyword evidence="4" id="KW-1185">Reference proteome</keyword>
<dbReference type="Pfam" id="PF14200">
    <property type="entry name" value="RicinB_lectin_2"/>
    <property type="match status" value="1"/>
</dbReference>
<feature type="signal peptide" evidence="1">
    <location>
        <begin position="1"/>
        <end position="28"/>
    </location>
</feature>
<keyword evidence="1" id="KW-0732">Signal</keyword>
<dbReference type="PANTHER" id="PTHR37981">
    <property type="entry name" value="LIPASE 2"/>
    <property type="match status" value="1"/>
</dbReference>
<dbReference type="PROSITE" id="PS50231">
    <property type="entry name" value="RICIN_B_LECTIN"/>
    <property type="match status" value="1"/>
</dbReference>
<dbReference type="RefSeq" id="WP_212009791.1">
    <property type="nucleotide sequence ID" value="NZ_JAAFYZ010000044.1"/>
</dbReference>
<dbReference type="InterPro" id="IPR036514">
    <property type="entry name" value="SGNH_hydro_sf"/>
</dbReference>
<dbReference type="InterPro" id="IPR035992">
    <property type="entry name" value="Ricin_B-like_lectins"/>
</dbReference>
<dbReference type="SUPFAM" id="SSF50370">
    <property type="entry name" value="Ricin B-like lectins"/>
    <property type="match status" value="1"/>
</dbReference>
<dbReference type="Proteomes" id="UP000730482">
    <property type="component" value="Unassembled WGS sequence"/>
</dbReference>
<evidence type="ECO:0000313" key="3">
    <source>
        <dbReference type="EMBL" id="MBS2548218.1"/>
    </source>
</evidence>
<comment type="caution">
    <text evidence="3">The sequence shown here is derived from an EMBL/GenBank/DDBJ whole genome shotgun (WGS) entry which is preliminary data.</text>
</comment>
<name>A0ABS5KQ86_9ACTN</name>
<dbReference type="CDD" id="cd00161">
    <property type="entry name" value="beta-trefoil_Ricin-like"/>
    <property type="match status" value="1"/>
</dbReference>
<organism evidence="3 4">
    <name type="scientific">Catenulispora pinistramenti</name>
    <dbReference type="NCBI Taxonomy" id="2705254"/>
    <lineage>
        <taxon>Bacteria</taxon>
        <taxon>Bacillati</taxon>
        <taxon>Actinomycetota</taxon>
        <taxon>Actinomycetes</taxon>
        <taxon>Catenulisporales</taxon>
        <taxon>Catenulisporaceae</taxon>
        <taxon>Catenulispora</taxon>
    </lineage>
</organism>
<dbReference type="Gene3D" id="3.40.50.1110">
    <property type="entry name" value="SGNH hydrolase"/>
    <property type="match status" value="1"/>
</dbReference>
<feature type="domain" description="Ricin B lectin" evidence="2">
    <location>
        <begin position="399"/>
        <end position="542"/>
    </location>
</feature>
<dbReference type="SMART" id="SM00458">
    <property type="entry name" value="RICIN"/>
    <property type="match status" value="1"/>
</dbReference>
<dbReference type="InterPro" id="IPR000772">
    <property type="entry name" value="Ricin_B_lectin"/>
</dbReference>
<dbReference type="Gene3D" id="2.80.10.50">
    <property type="match status" value="3"/>
</dbReference>
<sequence>MNRPLIALLAATALTGALVSAWSGTAQATAPPAGAAATPAATHTGAAAIVAMGDSAISGEGSGTDTSDGYVAGTDGPSDYCHRSTKSEIFDTGLSGLTPFDIACSGAQTGDIASLPQYSAVTGSGGGDYGEAKQDTQLATIAGSNDVKMVVLTIGANDDFEFTQIMESCLNQYFPIPQSTGCRDTIGTAEIQRRAAAVQPKVIAAIEDVRQTMRDAGYADSDYQLVFQSYFTPITPDLRSGIDNYASKVANGCPAFTEDLAWGHNLVVPLFSDALRHAAEQVPGVRYLDQRRVSYGHEVCAEMTTSPYEYTNGDVIDTSEMTRNGCDQKVLFGGLICMDEIRQSYHLRVAGYEGEGACLGDFYGSANPESYCTLDQQDGTTVRPLTPGQPWMDQVDDGGWFQLTSKASGNVWDFSGGGTDGDSTNGRPLITYSTTGGLNQSFVTEIKSDGSYEVDYSGNRNMCLDATGGTAAAGVKLEQWACTGNANQHWFFKPEGGGYYAVASAQNQNLVATIGGSTDGSGNPEIELQPYTGAANQLWQLNELGIVYLHG</sequence>
<reference evidence="3 4" key="1">
    <citation type="submission" date="2020-02" db="EMBL/GenBank/DDBJ databases">
        <title>Acidophilic actinobacteria isolated from forest soil.</title>
        <authorList>
            <person name="Golinska P."/>
        </authorList>
    </citation>
    <scope>NUCLEOTIDE SEQUENCE [LARGE SCALE GENOMIC DNA]</scope>
    <source>
        <strain evidence="3 4">NL8</strain>
    </source>
</reference>
<dbReference type="SUPFAM" id="SSF52266">
    <property type="entry name" value="SGNH hydrolase"/>
    <property type="match status" value="1"/>
</dbReference>
<gene>
    <name evidence="3" type="ORF">KGQ19_15230</name>
</gene>
<evidence type="ECO:0000256" key="1">
    <source>
        <dbReference type="SAM" id="SignalP"/>
    </source>
</evidence>
<protein>
    <submittedName>
        <fullName evidence="3">RICIN domain-containing protein</fullName>
    </submittedName>
</protein>
<dbReference type="InterPro" id="IPR037460">
    <property type="entry name" value="SEST-like"/>
</dbReference>
<evidence type="ECO:0000313" key="4">
    <source>
        <dbReference type="Proteomes" id="UP000730482"/>
    </source>
</evidence>
<evidence type="ECO:0000259" key="2">
    <source>
        <dbReference type="SMART" id="SM00458"/>
    </source>
</evidence>
<feature type="chain" id="PRO_5046621990" evidence="1">
    <location>
        <begin position="29"/>
        <end position="551"/>
    </location>
</feature>
<accession>A0ABS5KQ86</accession>
<proteinExistence type="predicted"/>
<dbReference type="EMBL" id="JAAFYZ010000044">
    <property type="protein sequence ID" value="MBS2548218.1"/>
    <property type="molecule type" value="Genomic_DNA"/>
</dbReference>
<dbReference type="PANTHER" id="PTHR37981:SF1">
    <property type="entry name" value="SGNH HYDROLASE-TYPE ESTERASE DOMAIN-CONTAINING PROTEIN"/>
    <property type="match status" value="1"/>
</dbReference>